<keyword evidence="2" id="KW-1185">Reference proteome</keyword>
<gene>
    <name evidence="1" type="ORF">EAH77_15740</name>
</gene>
<name>A0A502GEQ7_9GAMM</name>
<dbReference type="EMBL" id="RCZD01000008">
    <property type="protein sequence ID" value="TPG60018.1"/>
    <property type="molecule type" value="Genomic_DNA"/>
</dbReference>
<accession>A0A502GEQ7</accession>
<evidence type="ECO:0000313" key="1">
    <source>
        <dbReference type="EMBL" id="TPG60018.1"/>
    </source>
</evidence>
<dbReference type="RefSeq" id="WP_140473746.1">
    <property type="nucleotide sequence ID" value="NZ_RCZD01000008.1"/>
</dbReference>
<reference evidence="1 2" key="1">
    <citation type="journal article" date="2019" name="Environ. Microbiol.">
        <title>Species interactions and distinct microbial communities in high Arctic permafrost affected cryosols are associated with the CH4 and CO2 gas fluxes.</title>
        <authorList>
            <person name="Altshuler I."/>
            <person name="Hamel J."/>
            <person name="Turney S."/>
            <person name="Magnuson E."/>
            <person name="Levesque R."/>
            <person name="Greer C."/>
            <person name="Whyte L.G."/>
        </authorList>
    </citation>
    <scope>NUCLEOTIDE SEQUENCE [LARGE SCALE GENOMIC DNA]</scope>
    <source>
        <strain evidence="1 2">E4</strain>
    </source>
</reference>
<protein>
    <submittedName>
        <fullName evidence="1">Uncharacterized protein</fullName>
    </submittedName>
</protein>
<proteinExistence type="predicted"/>
<organism evidence="1 2">
    <name type="scientific">Ewingella americana</name>
    <dbReference type="NCBI Taxonomy" id="41202"/>
    <lineage>
        <taxon>Bacteria</taxon>
        <taxon>Pseudomonadati</taxon>
        <taxon>Pseudomonadota</taxon>
        <taxon>Gammaproteobacteria</taxon>
        <taxon>Enterobacterales</taxon>
        <taxon>Yersiniaceae</taxon>
        <taxon>Ewingella</taxon>
    </lineage>
</organism>
<evidence type="ECO:0000313" key="2">
    <source>
        <dbReference type="Proteomes" id="UP000317663"/>
    </source>
</evidence>
<dbReference type="AlphaFoldDB" id="A0A502GEQ7"/>
<sequence>MLELKKLYESLTASQKASFVEAGVVLIDDYSNPHDFKDKATIWCKAIMRKYGFLKYDWHWMDSMREYDPVTDKGSSTNWIIQFEDAAIFSKNILGPLILFVENGVRGYIINAMSCASLLNTGRTVISPQMRSSKDMFKTIKEICIPSWINASLTRDITKRMGFTVLCNAYSDSTKIFRLVLEFNEKTSDIYSDDIENAINFMSKYMSTNFKMNLIKTADTSYGKWTAYNLDFQPSYSIL</sequence>
<dbReference type="Proteomes" id="UP000317663">
    <property type="component" value="Unassembled WGS sequence"/>
</dbReference>
<comment type="caution">
    <text evidence="1">The sequence shown here is derived from an EMBL/GenBank/DDBJ whole genome shotgun (WGS) entry which is preliminary data.</text>
</comment>